<dbReference type="SUPFAM" id="SSF51419">
    <property type="entry name" value="PLP-binding barrel"/>
    <property type="match status" value="1"/>
</dbReference>
<dbReference type="STRING" id="1121877.FEAC_26830"/>
<dbReference type="Proteomes" id="UP000032336">
    <property type="component" value="Unassembled WGS sequence"/>
</dbReference>
<feature type="domain" description="D-serine dehydratase-like" evidence="3">
    <location>
        <begin position="273"/>
        <end position="364"/>
    </location>
</feature>
<keyword evidence="5" id="KW-1185">Reference proteome</keyword>
<dbReference type="InterPro" id="IPR029066">
    <property type="entry name" value="PLP-binding_barrel"/>
</dbReference>
<dbReference type="Pfam" id="PF14031">
    <property type="entry name" value="D-ser_dehydrat"/>
    <property type="match status" value="1"/>
</dbReference>
<accession>A0A0D8FR25</accession>
<evidence type="ECO:0000256" key="2">
    <source>
        <dbReference type="ARBA" id="ARBA00023239"/>
    </source>
</evidence>
<dbReference type="GO" id="GO:0008721">
    <property type="term" value="F:D-serine ammonia-lyase activity"/>
    <property type="evidence" value="ECO:0007669"/>
    <property type="project" value="TreeGrafter"/>
</dbReference>
<dbReference type="PANTHER" id="PTHR28004">
    <property type="entry name" value="ZGC:162816-RELATED"/>
    <property type="match status" value="1"/>
</dbReference>
<dbReference type="EC" id="4.3.1.27" evidence="4"/>
<reference evidence="4 5" key="1">
    <citation type="submission" date="2015-01" db="EMBL/GenBank/DDBJ databases">
        <title>Draft genome of the acidophilic iron oxidizer Ferrimicrobium acidiphilum strain T23.</title>
        <authorList>
            <person name="Poehlein A."/>
            <person name="Eisen S."/>
            <person name="Schloemann M."/>
            <person name="Johnson B.D."/>
            <person name="Daniel R."/>
            <person name="Muehling M."/>
        </authorList>
    </citation>
    <scope>NUCLEOTIDE SEQUENCE [LARGE SCALE GENOMIC DNA]</scope>
    <source>
        <strain evidence="4 5">T23</strain>
    </source>
</reference>
<dbReference type="InterPro" id="IPR026956">
    <property type="entry name" value="D-ser_dehydrat-like_dom"/>
</dbReference>
<dbReference type="InterPro" id="IPR001608">
    <property type="entry name" value="Ala_racemase_N"/>
</dbReference>
<sequence>MSLHLRAHSTTIRPHCKEVTIISETWTLDDIATPSLLINLDVVEANLTRMADSLHSRHIALRPHVKTHKSVDLARLQRALGADGITVATIGEAEVFVAAGFDDLFLALPLWTTPRVAAKLDRLSKLAKLRIGVDSLRGAQALATQLRAPAELEIMIEIDSGQHRTGTQPDQAGELAAGCQSLGLRVVGVFTHGGHSYAGADAVKRAAADEMAALEIASSSLHAHGVEAKVLSAGSSPTVDNLGGTVTEARPGTYIFNDRQQVALGAATPDQLAAVVATRVISTAVPGQFVIDAGSKALTAERSALLDGFGAIIELDGAIVTRLSEHHGVVTYQGTPPQEGTLLHVIPNHICTVVNLYDHFEVSRSGQTSDSITIDARGHLT</sequence>
<dbReference type="RefSeq" id="WP_052566378.1">
    <property type="nucleotide sequence ID" value="NZ_JQKF01000040.1"/>
</dbReference>
<comment type="similarity">
    <text evidence="1">Belongs to the DSD1 family.</text>
</comment>
<keyword evidence="2 4" id="KW-0456">Lyase</keyword>
<dbReference type="GeneID" id="78373686"/>
<dbReference type="AlphaFoldDB" id="A0A0D8FR25"/>
<name>A0A0D8FR25_9ACTN</name>
<evidence type="ECO:0000256" key="1">
    <source>
        <dbReference type="ARBA" id="ARBA00005323"/>
    </source>
</evidence>
<dbReference type="SMART" id="SM01119">
    <property type="entry name" value="D-ser_dehydrat"/>
    <property type="match status" value="1"/>
</dbReference>
<protein>
    <submittedName>
        <fullName evidence="4">D-threo-3-hydroxyaspartate dehydratase</fullName>
        <ecNumber evidence="4">4.3.1.27</ecNumber>
    </submittedName>
</protein>
<dbReference type="EMBL" id="JXUW01000035">
    <property type="protein sequence ID" value="KJE75601.1"/>
    <property type="molecule type" value="Genomic_DNA"/>
</dbReference>
<dbReference type="GO" id="GO:0036088">
    <property type="term" value="P:D-serine catabolic process"/>
    <property type="evidence" value="ECO:0007669"/>
    <property type="project" value="TreeGrafter"/>
</dbReference>
<comment type="caution">
    <text evidence="4">The sequence shown here is derived from an EMBL/GenBank/DDBJ whole genome shotgun (WGS) entry which is preliminary data.</text>
</comment>
<dbReference type="InterPro" id="IPR051466">
    <property type="entry name" value="D-amino_acid_metab_enzyme"/>
</dbReference>
<organism evidence="4 5">
    <name type="scientific">Ferrimicrobium acidiphilum DSM 19497</name>
    <dbReference type="NCBI Taxonomy" id="1121877"/>
    <lineage>
        <taxon>Bacteria</taxon>
        <taxon>Bacillati</taxon>
        <taxon>Actinomycetota</taxon>
        <taxon>Acidimicrobiia</taxon>
        <taxon>Acidimicrobiales</taxon>
        <taxon>Acidimicrobiaceae</taxon>
        <taxon>Ferrimicrobium</taxon>
    </lineage>
</organism>
<dbReference type="Pfam" id="PF01168">
    <property type="entry name" value="Ala_racemase_N"/>
    <property type="match status" value="1"/>
</dbReference>
<dbReference type="eggNOG" id="COG3616">
    <property type="taxonomic scope" value="Bacteria"/>
</dbReference>
<dbReference type="PATRIC" id="fig|1121877.4.peg.3008"/>
<evidence type="ECO:0000313" key="5">
    <source>
        <dbReference type="Proteomes" id="UP000032336"/>
    </source>
</evidence>
<dbReference type="InterPro" id="IPR042208">
    <property type="entry name" value="D-ser_dehydrat-like_sf"/>
</dbReference>
<proteinExistence type="inferred from homology"/>
<dbReference type="Gene3D" id="2.40.37.20">
    <property type="entry name" value="D-serine dehydratase-like domain"/>
    <property type="match status" value="1"/>
</dbReference>
<gene>
    <name evidence="4" type="primary">dthadh</name>
    <name evidence="4" type="ORF">FEAC_26830</name>
</gene>
<dbReference type="PANTHER" id="PTHR28004:SF2">
    <property type="entry name" value="D-SERINE DEHYDRATASE"/>
    <property type="match status" value="1"/>
</dbReference>
<evidence type="ECO:0000313" key="4">
    <source>
        <dbReference type="EMBL" id="KJE75601.1"/>
    </source>
</evidence>
<evidence type="ECO:0000259" key="3">
    <source>
        <dbReference type="SMART" id="SM01119"/>
    </source>
</evidence>
<dbReference type="Gene3D" id="3.20.20.10">
    <property type="entry name" value="Alanine racemase"/>
    <property type="match status" value="1"/>
</dbReference>